<dbReference type="PATRIC" id="fig|2041.4.peg.2277"/>
<dbReference type="PROSITE" id="PS51257">
    <property type="entry name" value="PROKAR_LIPOPROTEIN"/>
    <property type="match status" value="1"/>
</dbReference>
<keyword evidence="3" id="KW-1185">Reference proteome</keyword>
<protein>
    <recommendedName>
        <fullName evidence="4">Lipoprotein</fullName>
    </recommendedName>
</protein>
<dbReference type="KEGG" id="aer:AERYTH_10885"/>
<evidence type="ECO:0000313" key="3">
    <source>
        <dbReference type="Proteomes" id="UP000067689"/>
    </source>
</evidence>
<keyword evidence="1" id="KW-0732">Signal</keyword>
<dbReference type="OrthoDB" id="5197213at2"/>
<name>A0A0U3KK32_9ACTN</name>
<dbReference type="AlphaFoldDB" id="A0A0U3KK32"/>
<dbReference type="EMBL" id="CP011502">
    <property type="protein sequence ID" value="ALX05171.1"/>
    <property type="molecule type" value="Genomic_DNA"/>
</dbReference>
<reference evidence="2 3" key="1">
    <citation type="journal article" date="1991" name="Int. J. Syst. Bacteriol.">
        <title>Description of the erythromycin-producing bacterium Arthrobacter sp. strain NRRL B-3381 as Aeromicrobium erythreum gen. nov., sp. nov.</title>
        <authorList>
            <person name="Miller E.S."/>
            <person name="Woese C.R."/>
            <person name="Brenner S."/>
        </authorList>
    </citation>
    <scope>NUCLEOTIDE SEQUENCE [LARGE SCALE GENOMIC DNA]</scope>
    <source>
        <strain evidence="2 3">AR18</strain>
    </source>
</reference>
<gene>
    <name evidence="2" type="ORF">AERYTH_10885</name>
</gene>
<feature type="signal peptide" evidence="1">
    <location>
        <begin position="1"/>
        <end position="21"/>
    </location>
</feature>
<feature type="chain" id="PRO_5006841015" description="Lipoprotein" evidence="1">
    <location>
        <begin position="22"/>
        <end position="112"/>
    </location>
</feature>
<dbReference type="RefSeq" id="WP_067858435.1">
    <property type="nucleotide sequence ID" value="NZ_CP011502.1"/>
</dbReference>
<dbReference type="STRING" id="2041.AERYTH_10885"/>
<evidence type="ECO:0000256" key="1">
    <source>
        <dbReference type="SAM" id="SignalP"/>
    </source>
</evidence>
<dbReference type="Proteomes" id="UP000067689">
    <property type="component" value="Chromosome"/>
</dbReference>
<evidence type="ECO:0000313" key="2">
    <source>
        <dbReference type="EMBL" id="ALX05171.1"/>
    </source>
</evidence>
<organism evidence="2 3">
    <name type="scientific">Aeromicrobium erythreum</name>
    <dbReference type="NCBI Taxonomy" id="2041"/>
    <lineage>
        <taxon>Bacteria</taxon>
        <taxon>Bacillati</taxon>
        <taxon>Actinomycetota</taxon>
        <taxon>Actinomycetes</taxon>
        <taxon>Propionibacteriales</taxon>
        <taxon>Nocardioidaceae</taxon>
        <taxon>Aeromicrobium</taxon>
    </lineage>
</organism>
<evidence type="ECO:0008006" key="4">
    <source>
        <dbReference type="Google" id="ProtNLM"/>
    </source>
</evidence>
<accession>A0A0U3KK32</accession>
<sequence length="112" mass="11986">MPRTWLVLALAATLGVGACQAATSGEMTSQTYRSLDARGDALTADDVREAGGTDDPDLARTFVEEGGRAEPSGASCLYARTTYRESYRGVARFCFDGATVVSVERNRADLDR</sequence>
<proteinExistence type="predicted"/>